<dbReference type="InterPro" id="IPR036291">
    <property type="entry name" value="NAD(P)-bd_dom_sf"/>
</dbReference>
<evidence type="ECO:0000256" key="2">
    <source>
        <dbReference type="ARBA" id="ARBA00023002"/>
    </source>
</evidence>
<comment type="caution">
    <text evidence="5">The sequence shown here is derived from an EMBL/GenBank/DDBJ whole genome shotgun (WGS) entry which is preliminary data.</text>
</comment>
<dbReference type="AlphaFoldDB" id="A0A8T4IKH9"/>
<accession>A0A8T4IKH9</accession>
<dbReference type="GO" id="GO:0000166">
    <property type="term" value="F:nucleotide binding"/>
    <property type="evidence" value="ECO:0007669"/>
    <property type="project" value="InterPro"/>
</dbReference>
<keyword evidence="2" id="KW-0560">Oxidoreductase</keyword>
<dbReference type="PANTHER" id="PTHR22604:SF105">
    <property type="entry name" value="TRANS-1,2-DIHYDROBENZENE-1,2-DIOL DEHYDROGENASE"/>
    <property type="match status" value="1"/>
</dbReference>
<dbReference type="Gene3D" id="3.30.360.10">
    <property type="entry name" value="Dihydrodipicolinate Reductase, domain 2"/>
    <property type="match status" value="1"/>
</dbReference>
<dbReference type="InterPro" id="IPR000683">
    <property type="entry name" value="Gfo/Idh/MocA-like_OxRdtase_N"/>
</dbReference>
<proteinExistence type="inferred from homology"/>
<dbReference type="Pfam" id="PF22725">
    <property type="entry name" value="GFO_IDH_MocA_C3"/>
    <property type="match status" value="1"/>
</dbReference>
<name>A0A8T4IKH9_9ACTN</name>
<dbReference type="InterPro" id="IPR050984">
    <property type="entry name" value="Gfo/Idh/MocA_domain"/>
</dbReference>
<organism evidence="5 6">
    <name type="scientific">Streptomyces daliensis</name>
    <dbReference type="NCBI Taxonomy" id="299421"/>
    <lineage>
        <taxon>Bacteria</taxon>
        <taxon>Bacillati</taxon>
        <taxon>Actinomycetota</taxon>
        <taxon>Actinomycetes</taxon>
        <taxon>Kitasatosporales</taxon>
        <taxon>Streptomycetaceae</taxon>
        <taxon>Streptomyces</taxon>
    </lineage>
</organism>
<dbReference type="Proteomes" id="UP000675554">
    <property type="component" value="Unassembled WGS sequence"/>
</dbReference>
<dbReference type="PANTHER" id="PTHR22604">
    <property type="entry name" value="OXIDOREDUCTASES"/>
    <property type="match status" value="1"/>
</dbReference>
<evidence type="ECO:0000256" key="1">
    <source>
        <dbReference type="ARBA" id="ARBA00010928"/>
    </source>
</evidence>
<dbReference type="Gene3D" id="3.40.50.720">
    <property type="entry name" value="NAD(P)-binding Rossmann-like Domain"/>
    <property type="match status" value="1"/>
</dbReference>
<dbReference type="Pfam" id="PF01408">
    <property type="entry name" value="GFO_IDH_MocA"/>
    <property type="match status" value="1"/>
</dbReference>
<dbReference type="InterPro" id="IPR055170">
    <property type="entry name" value="GFO_IDH_MocA-like_dom"/>
</dbReference>
<gene>
    <name evidence="5" type="ORF">KDA82_01600</name>
</gene>
<dbReference type="SUPFAM" id="SSF55347">
    <property type="entry name" value="Glyceraldehyde-3-phosphate dehydrogenase-like, C-terminal domain"/>
    <property type="match status" value="1"/>
</dbReference>
<dbReference type="GO" id="GO:0016491">
    <property type="term" value="F:oxidoreductase activity"/>
    <property type="evidence" value="ECO:0007669"/>
    <property type="project" value="UniProtKB-KW"/>
</dbReference>
<dbReference type="EMBL" id="JAGSMN010000030">
    <property type="protein sequence ID" value="MBR7671752.1"/>
    <property type="molecule type" value="Genomic_DNA"/>
</dbReference>
<evidence type="ECO:0000313" key="5">
    <source>
        <dbReference type="EMBL" id="MBR7671752.1"/>
    </source>
</evidence>
<keyword evidence="6" id="KW-1185">Reference proteome</keyword>
<evidence type="ECO:0000313" key="6">
    <source>
        <dbReference type="Proteomes" id="UP000675554"/>
    </source>
</evidence>
<dbReference type="SUPFAM" id="SSF51735">
    <property type="entry name" value="NAD(P)-binding Rossmann-fold domains"/>
    <property type="match status" value="1"/>
</dbReference>
<comment type="similarity">
    <text evidence="1">Belongs to the Gfo/Idh/MocA family.</text>
</comment>
<sequence>MTDTPVRWGILATGPMAAAFTEDLLAEPDAEVTAVGSRSDASARRFAERFGIPRAHGTWKELAGDPQVDVVYVATPHAHHLAAATVCLEEGKAVLCEKPMALNRAEAAAMAALAERRSVFLMEAMWTYLHPTVRRVRQLVDEGAIGEVRSLHADFGARAPADPGHRLRDPAAGGGALLDLGTYPVALAHLLLGPPDEVTAWSHLTPDGVDESTGAVLGYEGGAMAVLSCSIAADSARSAVVHGTEGRIDIPSDFFNPRGFVLTREGREPESFPEPPRSGNGYGHQIREVTRCLREGATGSSLVPMAGTLEVMGTLDRIRSLTGVRYPGEEVRRPGA</sequence>
<feature type="domain" description="GFO/IDH/MocA-like oxidoreductase" evidence="4">
    <location>
        <begin position="133"/>
        <end position="248"/>
    </location>
</feature>
<reference evidence="5" key="1">
    <citation type="submission" date="2021-04" db="EMBL/GenBank/DDBJ databases">
        <title>Sequencing of actinobacteria type strains.</title>
        <authorList>
            <person name="Nguyen G.-S."/>
            <person name="Wentzel A."/>
        </authorList>
    </citation>
    <scope>NUCLEOTIDE SEQUENCE</scope>
    <source>
        <strain evidence="5">DSM 42095</strain>
    </source>
</reference>
<evidence type="ECO:0000259" key="4">
    <source>
        <dbReference type="Pfam" id="PF22725"/>
    </source>
</evidence>
<evidence type="ECO:0000259" key="3">
    <source>
        <dbReference type="Pfam" id="PF01408"/>
    </source>
</evidence>
<protein>
    <submittedName>
        <fullName evidence="5">Gfo/Idh/MocA family oxidoreductase</fullName>
    </submittedName>
</protein>
<feature type="domain" description="Gfo/Idh/MocA-like oxidoreductase N-terminal" evidence="3">
    <location>
        <begin position="7"/>
        <end position="123"/>
    </location>
</feature>